<name>A0A391NYF9_9FIRM</name>
<dbReference type="RefSeq" id="WP_119297417.1">
    <property type="nucleotide sequence ID" value="NZ_BHGK01000001.1"/>
</dbReference>
<protein>
    <submittedName>
        <fullName evidence="1">Uncharacterized protein</fullName>
    </submittedName>
</protein>
<evidence type="ECO:0000313" key="1">
    <source>
        <dbReference type="EMBL" id="GCA66005.1"/>
    </source>
</evidence>
<reference evidence="2" key="1">
    <citation type="submission" date="2018-09" db="EMBL/GenBank/DDBJ databases">
        <title>Draft Genome Sequence of Mediterraneibacter sp. KCTC 15684.</title>
        <authorList>
            <person name="Kim J.S."/>
            <person name="Han K.I."/>
            <person name="Suh M.K."/>
            <person name="Lee K.C."/>
            <person name="Eom M.K."/>
            <person name="Lee J.H."/>
            <person name="Park S.H."/>
            <person name="Kang S.W."/>
            <person name="Park J.E."/>
            <person name="Oh B.S."/>
            <person name="Yu S.Y."/>
            <person name="Choi S.H."/>
            <person name="Lee D.H."/>
            <person name="Yoon H."/>
            <person name="Kim B."/>
            <person name="Yang S.J."/>
            <person name="Lee J.S."/>
        </authorList>
    </citation>
    <scope>NUCLEOTIDE SEQUENCE [LARGE SCALE GENOMIC DNA]</scope>
    <source>
        <strain evidence="2">KCTC 15684</strain>
    </source>
</reference>
<proteinExistence type="predicted"/>
<sequence length="118" mass="14475">MYQELLVNCFRGLGIRTLKEAEEMSFYEYRIRMEAYNLRQFDTEFHLHELAWLNREVKAERKSGKKTKPVYRTFKQFFDYEKILDRFKGKKEKQDETNSAAARYREYMRRRGEHGGKL</sequence>
<gene>
    <name evidence="1" type="ORF">KGMB01110_04410</name>
</gene>
<organism evidence="1 2">
    <name type="scientific">Mediterraneibacter butyricigenes</name>
    <dbReference type="NCBI Taxonomy" id="2316025"/>
    <lineage>
        <taxon>Bacteria</taxon>
        <taxon>Bacillati</taxon>
        <taxon>Bacillota</taxon>
        <taxon>Clostridia</taxon>
        <taxon>Lachnospirales</taxon>
        <taxon>Lachnospiraceae</taxon>
        <taxon>Mediterraneibacter</taxon>
    </lineage>
</organism>
<dbReference type="Proteomes" id="UP000265643">
    <property type="component" value="Unassembled WGS sequence"/>
</dbReference>
<dbReference type="EMBL" id="BHGK01000001">
    <property type="protein sequence ID" value="GCA66005.1"/>
    <property type="molecule type" value="Genomic_DNA"/>
</dbReference>
<comment type="caution">
    <text evidence="1">The sequence shown here is derived from an EMBL/GenBank/DDBJ whole genome shotgun (WGS) entry which is preliminary data.</text>
</comment>
<keyword evidence="2" id="KW-1185">Reference proteome</keyword>
<accession>A0A391NYF9</accession>
<evidence type="ECO:0000313" key="2">
    <source>
        <dbReference type="Proteomes" id="UP000265643"/>
    </source>
</evidence>
<dbReference type="AlphaFoldDB" id="A0A391NYF9"/>